<dbReference type="Gene3D" id="3.30.930.10">
    <property type="entry name" value="Bira Bifunctional Protein, Domain 2"/>
    <property type="match status" value="1"/>
</dbReference>
<keyword evidence="11" id="KW-0694">RNA-binding</keyword>
<dbReference type="GO" id="GO:0005737">
    <property type="term" value="C:cytoplasm"/>
    <property type="evidence" value="ECO:0007669"/>
    <property type="project" value="InterPro"/>
</dbReference>
<evidence type="ECO:0000256" key="4">
    <source>
        <dbReference type="ARBA" id="ARBA00017959"/>
    </source>
</evidence>
<reference evidence="16" key="1">
    <citation type="submission" date="2018-05" db="EMBL/GenBank/DDBJ databases">
        <authorList>
            <person name="Lanie J.A."/>
            <person name="Ng W.-L."/>
            <person name="Kazmierczak K.M."/>
            <person name="Andrzejewski T.M."/>
            <person name="Davidsen T.M."/>
            <person name="Wayne K.J."/>
            <person name="Tettelin H."/>
            <person name="Glass J.I."/>
            <person name="Rusch D."/>
            <person name="Podicherti R."/>
            <person name="Tsui H.-C.T."/>
            <person name="Winkler M.E."/>
        </authorList>
    </citation>
    <scope>NUCLEOTIDE SEQUENCE</scope>
</reference>
<gene>
    <name evidence="16" type="ORF">METZ01_LOCUS22949</name>
</gene>
<evidence type="ECO:0000259" key="15">
    <source>
        <dbReference type="PROSITE" id="PS50860"/>
    </source>
</evidence>
<dbReference type="SUPFAM" id="SSF55186">
    <property type="entry name" value="ThrRS/AlaRS common domain"/>
    <property type="match status" value="1"/>
</dbReference>
<comment type="cofactor">
    <cofactor evidence="1">
        <name>Zn(2+)</name>
        <dbReference type="ChEBI" id="CHEBI:29105"/>
    </cofactor>
</comment>
<evidence type="ECO:0000256" key="9">
    <source>
        <dbReference type="ARBA" id="ARBA00022833"/>
    </source>
</evidence>
<dbReference type="GO" id="GO:0046872">
    <property type="term" value="F:metal ion binding"/>
    <property type="evidence" value="ECO:0007669"/>
    <property type="project" value="UniProtKB-KW"/>
</dbReference>
<evidence type="ECO:0000256" key="1">
    <source>
        <dbReference type="ARBA" id="ARBA00001947"/>
    </source>
</evidence>
<dbReference type="CDD" id="cd00673">
    <property type="entry name" value="AlaRS_core"/>
    <property type="match status" value="1"/>
</dbReference>
<accession>A0A381PSV9</accession>
<evidence type="ECO:0000256" key="11">
    <source>
        <dbReference type="ARBA" id="ARBA00022884"/>
    </source>
</evidence>
<dbReference type="PRINTS" id="PR00980">
    <property type="entry name" value="TRNASYNTHALA"/>
</dbReference>
<dbReference type="InterPro" id="IPR045864">
    <property type="entry name" value="aa-tRNA-synth_II/BPL/LPL"/>
</dbReference>
<dbReference type="InterPro" id="IPR012947">
    <property type="entry name" value="tRNA_SAD"/>
</dbReference>
<evidence type="ECO:0000256" key="2">
    <source>
        <dbReference type="ARBA" id="ARBA00008226"/>
    </source>
</evidence>
<comment type="similarity">
    <text evidence="2">Belongs to the class-II aminoacyl-tRNA synthetase family.</text>
</comment>
<evidence type="ECO:0000313" key="16">
    <source>
        <dbReference type="EMBL" id="SUZ70095.1"/>
    </source>
</evidence>
<keyword evidence="9" id="KW-0862">Zinc</keyword>
<evidence type="ECO:0000256" key="5">
    <source>
        <dbReference type="ARBA" id="ARBA00022555"/>
    </source>
</evidence>
<dbReference type="Gene3D" id="2.40.30.130">
    <property type="match status" value="1"/>
</dbReference>
<dbReference type="Gene3D" id="3.30.54.20">
    <property type="match status" value="1"/>
</dbReference>
<dbReference type="GO" id="GO:0005524">
    <property type="term" value="F:ATP binding"/>
    <property type="evidence" value="ECO:0007669"/>
    <property type="project" value="UniProtKB-KW"/>
</dbReference>
<keyword evidence="5" id="KW-0820">tRNA-binding</keyword>
<dbReference type="EC" id="6.1.1.7" evidence="3"/>
<keyword evidence="14" id="KW-0175">Coiled coil</keyword>
<feature type="coiled-coil region" evidence="14">
    <location>
        <begin position="710"/>
        <end position="737"/>
    </location>
</feature>
<keyword evidence="8" id="KW-0547">Nucleotide-binding</keyword>
<dbReference type="AlphaFoldDB" id="A0A381PSV9"/>
<dbReference type="Pfam" id="PF01411">
    <property type="entry name" value="tRNA-synt_2c"/>
    <property type="match status" value="1"/>
</dbReference>
<evidence type="ECO:0000256" key="10">
    <source>
        <dbReference type="ARBA" id="ARBA00022840"/>
    </source>
</evidence>
<dbReference type="GO" id="GO:0002161">
    <property type="term" value="F:aminoacyl-tRNA deacylase activity"/>
    <property type="evidence" value="ECO:0007669"/>
    <property type="project" value="TreeGrafter"/>
</dbReference>
<evidence type="ECO:0000256" key="12">
    <source>
        <dbReference type="ARBA" id="ARBA00022917"/>
    </source>
</evidence>
<dbReference type="Gene3D" id="3.10.310.40">
    <property type="match status" value="1"/>
</dbReference>
<dbReference type="SUPFAM" id="SSF55681">
    <property type="entry name" value="Class II aaRS and biotin synthetases"/>
    <property type="match status" value="1"/>
</dbReference>
<dbReference type="SMART" id="SM00863">
    <property type="entry name" value="tRNA_SAD"/>
    <property type="match status" value="1"/>
</dbReference>
<dbReference type="InterPro" id="IPR009000">
    <property type="entry name" value="Transl_B-barrel_sf"/>
</dbReference>
<dbReference type="PANTHER" id="PTHR11777:SF9">
    <property type="entry name" value="ALANINE--TRNA LIGASE, CYTOPLASMIC"/>
    <property type="match status" value="1"/>
</dbReference>
<evidence type="ECO:0000256" key="6">
    <source>
        <dbReference type="ARBA" id="ARBA00022598"/>
    </source>
</evidence>
<feature type="domain" description="Alanyl-transfer RNA synthetases family profile" evidence="15">
    <location>
        <begin position="2"/>
        <end position="694"/>
    </location>
</feature>
<organism evidence="16">
    <name type="scientific">marine metagenome</name>
    <dbReference type="NCBI Taxonomy" id="408172"/>
    <lineage>
        <taxon>unclassified sequences</taxon>
        <taxon>metagenomes</taxon>
        <taxon>ecological metagenomes</taxon>
    </lineage>
</organism>
<keyword evidence="10" id="KW-0067">ATP-binding</keyword>
<keyword evidence="6" id="KW-0436">Ligase</keyword>
<dbReference type="PROSITE" id="PS50860">
    <property type="entry name" value="AA_TRNA_LIGASE_II_ALA"/>
    <property type="match status" value="1"/>
</dbReference>
<dbReference type="FunFam" id="3.10.310.40:FF:000001">
    <property type="entry name" value="Alanine--tRNA ligase"/>
    <property type="match status" value="1"/>
</dbReference>
<dbReference type="FunFam" id="3.30.54.20:FF:000001">
    <property type="entry name" value="Alanine--tRNA ligase"/>
    <property type="match status" value="1"/>
</dbReference>
<dbReference type="Gene3D" id="6.10.250.550">
    <property type="match status" value="1"/>
</dbReference>
<dbReference type="SUPFAM" id="SSF101353">
    <property type="entry name" value="Putative anticodon-binding domain of alanyl-tRNA synthetase (AlaRS)"/>
    <property type="match status" value="1"/>
</dbReference>
<dbReference type="GO" id="GO:0006419">
    <property type="term" value="P:alanyl-tRNA aminoacylation"/>
    <property type="evidence" value="ECO:0007669"/>
    <property type="project" value="InterPro"/>
</dbReference>
<sequence>MMNAKKIRNDFIKFFQDKDHRFIRSSSVVPFDDQTLLFTNAGMNQFKPIFLGANKADYQRAVNTQKCIRVSGKHNDLEEVGIDVFHHTFFEMLGNWSFGDYYKKDAIKWSWELFTALWGLDKSRLWVTVYKDDDEAHNLWLEQTDIKKDKVLRFGDKENFWEMGDTGPCGPCSEIHYYVGEEVEDQDPNGVNNTDEYWELWNLVFIQYDRQGDGTLIDLPEKHIDTGAGLERIVTVLQDKRSNYETDLFQPIIKGIEAITGSKYNKDKVPHHVIADHIRMLSFAIADGAMPSNEGRGYVLRRILRRAARFGRMLGKKDPFLYKLVDHVIEVMGESFPELVDKKIHIEKVIESEESSFNSTLERGLIHFEKYISKHNGDIIPGEEAFKLYDTYGFPLDLTQLMAREKGLDVDEIGFHKNMKKQRERAKASGNFKQVPANLSWVVISDREDSTFLGYEQIESQSYICKYAKTDDYNILVLDQTPFYAESGGQIGDTGIIKVGDDNMFVLDCQKNGQEIHHICSGDFNNDILSDPVSCKIDYDRRQRIRKNHTATHLLHTALKKTLGDHVHQAGSLVHPEYLRFDLTHSEKISTDEILVIENLVNDEIQKNIALDISIKDFDVAKSEGAEALFGEKYGDEVRVISIGDFSMELCGGTHVTRTGDIGLLKVIEESSLAAGVRRIVAVTGPEAISYIQKNANIIHELQGILGTKADEISSRVNHLIDERKELEKKLKHKRNSSTFSANTLMEGAVKINDFNILVSEVESESLDELKGFGDKILNVLGSGVGILGSDNGDKPSVVIVVTDDIIKRGINAGDLAKIIGKEMGGGGGGKPSLATAGGKDSKSYAMAMKKSIDLIKSELKKVED</sequence>
<dbReference type="InterPro" id="IPR002318">
    <property type="entry name" value="Ala-tRNA-lgiase_IIc"/>
</dbReference>
<dbReference type="FunFam" id="3.30.930.10:FF:000004">
    <property type="entry name" value="Alanine--tRNA ligase"/>
    <property type="match status" value="1"/>
</dbReference>
<proteinExistence type="inferred from homology"/>
<evidence type="ECO:0000256" key="3">
    <source>
        <dbReference type="ARBA" id="ARBA00013168"/>
    </source>
</evidence>
<protein>
    <recommendedName>
        <fullName evidence="4">Alanine--tRNA ligase</fullName>
        <ecNumber evidence="3">6.1.1.7</ecNumber>
    </recommendedName>
</protein>
<dbReference type="InterPro" id="IPR003156">
    <property type="entry name" value="DHHA1_dom"/>
</dbReference>
<keyword evidence="13" id="KW-0030">Aminoacyl-tRNA synthetase</keyword>
<dbReference type="Gene3D" id="3.30.980.10">
    <property type="entry name" value="Threonyl-trna Synthetase, Chain A, domain 2"/>
    <property type="match status" value="1"/>
</dbReference>
<name>A0A381PSV9_9ZZZZ</name>
<dbReference type="GO" id="GO:0004813">
    <property type="term" value="F:alanine-tRNA ligase activity"/>
    <property type="evidence" value="ECO:0007669"/>
    <property type="project" value="UniProtKB-EC"/>
</dbReference>
<keyword evidence="12" id="KW-0648">Protein biosynthesis</keyword>
<dbReference type="InterPro" id="IPR018162">
    <property type="entry name" value="Ala-tRNA-ligase_IIc_anticod-bd"/>
</dbReference>
<dbReference type="Pfam" id="PF02272">
    <property type="entry name" value="DHHA1"/>
    <property type="match status" value="1"/>
</dbReference>
<dbReference type="PANTHER" id="PTHR11777">
    <property type="entry name" value="ALANYL-TRNA SYNTHETASE"/>
    <property type="match status" value="1"/>
</dbReference>
<dbReference type="NCBIfam" id="TIGR00344">
    <property type="entry name" value="alaS"/>
    <property type="match status" value="1"/>
</dbReference>
<dbReference type="InterPro" id="IPR018163">
    <property type="entry name" value="Thr/Ala-tRNA-synth_IIc_edit"/>
</dbReference>
<dbReference type="InterPro" id="IPR018164">
    <property type="entry name" value="Ala-tRNA-synth_IIc_N"/>
</dbReference>
<evidence type="ECO:0000256" key="7">
    <source>
        <dbReference type="ARBA" id="ARBA00022723"/>
    </source>
</evidence>
<dbReference type="FunFam" id="3.30.980.10:FF:000004">
    <property type="entry name" value="Alanine--tRNA ligase, cytoplasmic"/>
    <property type="match status" value="1"/>
</dbReference>
<dbReference type="InterPro" id="IPR050058">
    <property type="entry name" value="Ala-tRNA_ligase"/>
</dbReference>
<dbReference type="GO" id="GO:0000049">
    <property type="term" value="F:tRNA binding"/>
    <property type="evidence" value="ECO:0007669"/>
    <property type="project" value="UniProtKB-KW"/>
</dbReference>
<dbReference type="EMBL" id="UINC01001081">
    <property type="protein sequence ID" value="SUZ70095.1"/>
    <property type="molecule type" value="Genomic_DNA"/>
</dbReference>
<dbReference type="InterPro" id="IPR018165">
    <property type="entry name" value="Ala-tRNA-synth_IIc_core"/>
</dbReference>
<evidence type="ECO:0000256" key="14">
    <source>
        <dbReference type="SAM" id="Coils"/>
    </source>
</evidence>
<evidence type="ECO:0000256" key="13">
    <source>
        <dbReference type="ARBA" id="ARBA00023146"/>
    </source>
</evidence>
<evidence type="ECO:0000256" key="8">
    <source>
        <dbReference type="ARBA" id="ARBA00022741"/>
    </source>
</evidence>
<keyword evidence="7" id="KW-0479">Metal-binding</keyword>
<dbReference type="InterPro" id="IPR023033">
    <property type="entry name" value="Ala_tRNA_ligase_euk/bac"/>
</dbReference>
<dbReference type="HAMAP" id="MF_00036_B">
    <property type="entry name" value="Ala_tRNA_synth_B"/>
    <property type="match status" value="1"/>
</dbReference>
<dbReference type="Pfam" id="PF07973">
    <property type="entry name" value="tRNA_SAD"/>
    <property type="match status" value="1"/>
</dbReference>
<dbReference type="SUPFAM" id="SSF50447">
    <property type="entry name" value="Translation proteins"/>
    <property type="match status" value="1"/>
</dbReference>